<evidence type="ECO:0000256" key="5">
    <source>
        <dbReference type="ARBA" id="ARBA00022679"/>
    </source>
</evidence>
<evidence type="ECO:0000256" key="14">
    <source>
        <dbReference type="SAM" id="Phobius"/>
    </source>
</evidence>
<keyword evidence="8" id="KW-0418">Kinase</keyword>
<dbReference type="GO" id="GO:0005524">
    <property type="term" value="F:ATP binding"/>
    <property type="evidence" value="ECO:0007669"/>
    <property type="project" value="UniProtKB-KW"/>
</dbReference>
<name>A0AAD8N4M0_9APIA</name>
<dbReference type="PANTHER" id="PTHR47984">
    <property type="entry name" value="OS01G0323000 PROTEIN"/>
    <property type="match status" value="1"/>
</dbReference>
<keyword evidence="9" id="KW-0067">ATP-binding</keyword>
<evidence type="ECO:0000313" key="17">
    <source>
        <dbReference type="Proteomes" id="UP001237642"/>
    </source>
</evidence>
<evidence type="ECO:0000256" key="10">
    <source>
        <dbReference type="ARBA" id="ARBA00022989"/>
    </source>
</evidence>
<dbReference type="InterPro" id="IPR042526">
    <property type="entry name" value="Atg5_HR"/>
</dbReference>
<dbReference type="InterPro" id="IPR000719">
    <property type="entry name" value="Prot_kinase_dom"/>
</dbReference>
<keyword evidence="3" id="KW-0723">Serine/threonine-protein kinase</keyword>
<evidence type="ECO:0000256" key="11">
    <source>
        <dbReference type="ARBA" id="ARBA00023136"/>
    </source>
</evidence>
<dbReference type="SUPFAM" id="SSF56112">
    <property type="entry name" value="Protein kinase-like (PK-like)"/>
    <property type="match status" value="1"/>
</dbReference>
<dbReference type="InterPro" id="IPR052232">
    <property type="entry name" value="RLK_Ser/Thr-Kinase"/>
</dbReference>
<evidence type="ECO:0000256" key="7">
    <source>
        <dbReference type="ARBA" id="ARBA00022741"/>
    </source>
</evidence>
<protein>
    <recommendedName>
        <fullName evidence="2">non-specific serine/threonine protein kinase</fullName>
        <ecNumber evidence="2">2.7.11.1</ecNumber>
    </recommendedName>
</protein>
<dbReference type="InterPro" id="IPR011009">
    <property type="entry name" value="Kinase-like_dom_sf"/>
</dbReference>
<gene>
    <name evidence="16" type="ORF">POM88_006272</name>
</gene>
<dbReference type="PROSITE" id="PS50011">
    <property type="entry name" value="PROTEIN_KINASE_DOM"/>
    <property type="match status" value="1"/>
</dbReference>
<comment type="catalytic activity">
    <reaction evidence="13">
        <text>L-seryl-[protein] + ATP = O-phospho-L-seryl-[protein] + ADP + H(+)</text>
        <dbReference type="Rhea" id="RHEA:17989"/>
        <dbReference type="Rhea" id="RHEA-COMP:9863"/>
        <dbReference type="Rhea" id="RHEA-COMP:11604"/>
        <dbReference type="ChEBI" id="CHEBI:15378"/>
        <dbReference type="ChEBI" id="CHEBI:29999"/>
        <dbReference type="ChEBI" id="CHEBI:30616"/>
        <dbReference type="ChEBI" id="CHEBI:83421"/>
        <dbReference type="ChEBI" id="CHEBI:456216"/>
        <dbReference type="EC" id="2.7.11.1"/>
    </reaction>
</comment>
<evidence type="ECO:0000256" key="8">
    <source>
        <dbReference type="ARBA" id="ARBA00022777"/>
    </source>
</evidence>
<dbReference type="AlphaFoldDB" id="A0AAD8N4M0"/>
<sequence length="275" mass="31643">MEDYGFEYSEEEAEEQDVDIENQYYNSKAVKRLKGGKLDAEKEFENEIAWSLESQLHGPSQGSALTWNIRMKIVLDIARGLEYLHERCNPPVIHRNLKSSNVLLDSNFNAKIDFSSLLRSSKYKKQKVRLPAFGEVSVFSLVILALCFVYATFWAVTRKQSYSWIGQYVLVRLLLHFFPVLSVMTSFGNSVMISAAYIFHGNCKNVKNMSQVDQVELWQSSSNQNIVLKSLLHFRFILYAQCYNELSKFLAPRMYIGHGIIILEEVQFVHAAGLE</sequence>
<feature type="transmembrane region" description="Helical" evidence="14">
    <location>
        <begin position="132"/>
        <end position="156"/>
    </location>
</feature>
<feature type="domain" description="Protein kinase" evidence="15">
    <location>
        <begin position="1"/>
        <end position="275"/>
    </location>
</feature>
<dbReference type="EC" id="2.7.11.1" evidence="2"/>
<keyword evidence="17" id="KW-1185">Reference proteome</keyword>
<keyword evidence="7" id="KW-0547">Nucleotide-binding</keyword>
<dbReference type="FunFam" id="1.10.510.10:FF:001023">
    <property type="entry name" value="Os07g0541700 protein"/>
    <property type="match status" value="1"/>
</dbReference>
<keyword evidence="11 14" id="KW-0472">Membrane</keyword>
<dbReference type="Pfam" id="PF20637">
    <property type="entry name" value="ATG5_HBR"/>
    <property type="match status" value="1"/>
</dbReference>
<keyword evidence="10 14" id="KW-1133">Transmembrane helix</keyword>
<evidence type="ECO:0000313" key="16">
    <source>
        <dbReference type="EMBL" id="KAK1396409.1"/>
    </source>
</evidence>
<evidence type="ECO:0000259" key="15">
    <source>
        <dbReference type="PROSITE" id="PS50011"/>
    </source>
</evidence>
<dbReference type="GO" id="GO:0016020">
    <property type="term" value="C:membrane"/>
    <property type="evidence" value="ECO:0007669"/>
    <property type="project" value="UniProtKB-SubCell"/>
</dbReference>
<dbReference type="PANTHER" id="PTHR47984:SF14">
    <property type="entry name" value="OS01G0323000 PROTEIN"/>
    <property type="match status" value="1"/>
</dbReference>
<dbReference type="InterPro" id="IPR048940">
    <property type="entry name" value="ATG5_HBR"/>
</dbReference>
<keyword evidence="6 14" id="KW-0812">Transmembrane</keyword>
<feature type="transmembrane region" description="Helical" evidence="14">
    <location>
        <begin position="176"/>
        <end position="199"/>
    </location>
</feature>
<dbReference type="Proteomes" id="UP001237642">
    <property type="component" value="Unassembled WGS sequence"/>
</dbReference>
<evidence type="ECO:0000256" key="4">
    <source>
        <dbReference type="ARBA" id="ARBA00022553"/>
    </source>
</evidence>
<evidence type="ECO:0000256" key="1">
    <source>
        <dbReference type="ARBA" id="ARBA00004167"/>
    </source>
</evidence>
<proteinExistence type="predicted"/>
<evidence type="ECO:0000256" key="3">
    <source>
        <dbReference type="ARBA" id="ARBA00022527"/>
    </source>
</evidence>
<reference evidence="16" key="1">
    <citation type="submission" date="2023-02" db="EMBL/GenBank/DDBJ databases">
        <title>Genome of toxic invasive species Heracleum sosnowskyi carries increased number of genes despite the absence of recent whole-genome duplications.</title>
        <authorList>
            <person name="Schelkunov M."/>
            <person name="Shtratnikova V."/>
            <person name="Makarenko M."/>
            <person name="Klepikova A."/>
            <person name="Omelchenko D."/>
            <person name="Novikova G."/>
            <person name="Obukhova E."/>
            <person name="Bogdanov V."/>
            <person name="Penin A."/>
            <person name="Logacheva M."/>
        </authorList>
    </citation>
    <scope>NUCLEOTIDE SEQUENCE</scope>
    <source>
        <strain evidence="16">Hsosn_3</strain>
        <tissue evidence="16">Leaf</tissue>
    </source>
</reference>
<evidence type="ECO:0000256" key="13">
    <source>
        <dbReference type="ARBA" id="ARBA00048679"/>
    </source>
</evidence>
<dbReference type="InterPro" id="IPR001245">
    <property type="entry name" value="Ser-Thr/Tyr_kinase_cat_dom"/>
</dbReference>
<dbReference type="Pfam" id="PF07714">
    <property type="entry name" value="PK_Tyr_Ser-Thr"/>
    <property type="match status" value="1"/>
</dbReference>
<evidence type="ECO:0000256" key="9">
    <source>
        <dbReference type="ARBA" id="ARBA00022840"/>
    </source>
</evidence>
<comment type="caution">
    <text evidence="16">The sequence shown here is derived from an EMBL/GenBank/DDBJ whole genome shotgun (WGS) entry which is preliminary data.</text>
</comment>
<comment type="catalytic activity">
    <reaction evidence="12">
        <text>L-threonyl-[protein] + ATP = O-phospho-L-threonyl-[protein] + ADP + H(+)</text>
        <dbReference type="Rhea" id="RHEA:46608"/>
        <dbReference type="Rhea" id="RHEA-COMP:11060"/>
        <dbReference type="Rhea" id="RHEA-COMP:11605"/>
        <dbReference type="ChEBI" id="CHEBI:15378"/>
        <dbReference type="ChEBI" id="CHEBI:30013"/>
        <dbReference type="ChEBI" id="CHEBI:30616"/>
        <dbReference type="ChEBI" id="CHEBI:61977"/>
        <dbReference type="ChEBI" id="CHEBI:456216"/>
        <dbReference type="EC" id="2.7.11.1"/>
    </reaction>
</comment>
<organism evidence="16 17">
    <name type="scientific">Heracleum sosnowskyi</name>
    <dbReference type="NCBI Taxonomy" id="360622"/>
    <lineage>
        <taxon>Eukaryota</taxon>
        <taxon>Viridiplantae</taxon>
        <taxon>Streptophyta</taxon>
        <taxon>Embryophyta</taxon>
        <taxon>Tracheophyta</taxon>
        <taxon>Spermatophyta</taxon>
        <taxon>Magnoliopsida</taxon>
        <taxon>eudicotyledons</taxon>
        <taxon>Gunneridae</taxon>
        <taxon>Pentapetalae</taxon>
        <taxon>asterids</taxon>
        <taxon>campanulids</taxon>
        <taxon>Apiales</taxon>
        <taxon>Apiaceae</taxon>
        <taxon>Apioideae</taxon>
        <taxon>apioid superclade</taxon>
        <taxon>Tordylieae</taxon>
        <taxon>Tordyliinae</taxon>
        <taxon>Heracleum</taxon>
    </lineage>
</organism>
<accession>A0AAD8N4M0</accession>
<dbReference type="GO" id="GO:0004674">
    <property type="term" value="F:protein serine/threonine kinase activity"/>
    <property type="evidence" value="ECO:0007669"/>
    <property type="project" value="UniProtKB-KW"/>
</dbReference>
<keyword evidence="5" id="KW-0808">Transferase</keyword>
<dbReference type="Gene3D" id="1.10.246.190">
    <property type="entry name" value="Autophagy protein Apg5, helix rich domain"/>
    <property type="match status" value="1"/>
</dbReference>
<keyword evidence="4" id="KW-0597">Phosphoprotein</keyword>
<comment type="subcellular location">
    <subcellularLocation>
        <location evidence="1">Membrane</location>
        <topology evidence="1">Single-pass membrane protein</topology>
    </subcellularLocation>
</comment>
<reference evidence="16" key="2">
    <citation type="submission" date="2023-05" db="EMBL/GenBank/DDBJ databases">
        <authorList>
            <person name="Schelkunov M.I."/>
        </authorList>
    </citation>
    <scope>NUCLEOTIDE SEQUENCE</scope>
    <source>
        <strain evidence="16">Hsosn_3</strain>
        <tissue evidence="16">Leaf</tissue>
    </source>
</reference>
<dbReference type="EMBL" id="JAUIZM010000002">
    <property type="protein sequence ID" value="KAK1396409.1"/>
    <property type="molecule type" value="Genomic_DNA"/>
</dbReference>
<evidence type="ECO:0000256" key="2">
    <source>
        <dbReference type="ARBA" id="ARBA00012513"/>
    </source>
</evidence>
<evidence type="ECO:0000256" key="12">
    <source>
        <dbReference type="ARBA" id="ARBA00047899"/>
    </source>
</evidence>
<dbReference type="Gene3D" id="1.10.510.10">
    <property type="entry name" value="Transferase(Phosphotransferase) domain 1"/>
    <property type="match status" value="1"/>
</dbReference>
<evidence type="ECO:0000256" key="6">
    <source>
        <dbReference type="ARBA" id="ARBA00022692"/>
    </source>
</evidence>